<sequence length="130" mass="14351">MAMLSLEAATGPFFGGARSTTRYVRSGSAVLLVGYKGPCPPNLLDRHRDTSSRAIKRGFDPNLRPIIIKDAYLEDAPRSGRPSKQTAENQEAILKKIKLDRANCVAYLKEGRLPEDEADEEAWSDTEDEG</sequence>
<organism evidence="1 2">
    <name type="scientific">Akanthomyces muscarius</name>
    <name type="common">Entomopathogenic fungus</name>
    <name type="synonym">Lecanicillium muscarium</name>
    <dbReference type="NCBI Taxonomy" id="2231603"/>
    <lineage>
        <taxon>Eukaryota</taxon>
        <taxon>Fungi</taxon>
        <taxon>Dikarya</taxon>
        <taxon>Ascomycota</taxon>
        <taxon>Pezizomycotina</taxon>
        <taxon>Sordariomycetes</taxon>
        <taxon>Hypocreomycetidae</taxon>
        <taxon>Hypocreales</taxon>
        <taxon>Cordycipitaceae</taxon>
        <taxon>Akanthomyces</taxon>
    </lineage>
</organism>
<evidence type="ECO:0000313" key="1">
    <source>
        <dbReference type="EMBL" id="KAJ4155562.1"/>
    </source>
</evidence>
<dbReference type="GeneID" id="80887959"/>
<dbReference type="EMBL" id="JAJHUN010000007">
    <property type="protein sequence ID" value="KAJ4155562.1"/>
    <property type="molecule type" value="Genomic_DNA"/>
</dbReference>
<name>A0A9W8QF93_AKAMU</name>
<gene>
    <name evidence="1" type="ORF">LMH87_000800</name>
</gene>
<keyword evidence="2" id="KW-1185">Reference proteome</keyword>
<comment type="caution">
    <text evidence="1">The sequence shown here is derived from an EMBL/GenBank/DDBJ whole genome shotgun (WGS) entry which is preliminary data.</text>
</comment>
<dbReference type="Proteomes" id="UP001144673">
    <property type="component" value="Chromosome 6"/>
</dbReference>
<dbReference type="AlphaFoldDB" id="A0A9W8QF93"/>
<protein>
    <submittedName>
        <fullName evidence="1">Uncharacterized protein</fullName>
    </submittedName>
</protein>
<accession>A0A9W8QF93</accession>
<evidence type="ECO:0000313" key="2">
    <source>
        <dbReference type="Proteomes" id="UP001144673"/>
    </source>
</evidence>
<reference evidence="1" key="1">
    <citation type="journal article" date="2023" name="Access Microbiol">
        <title>De-novo genome assembly for Akanthomyces muscarius, a biocontrol agent of insect agricultural pests.</title>
        <authorList>
            <person name="Erdos Z."/>
            <person name="Studholme D.J."/>
            <person name="Raymond B."/>
            <person name="Sharma M."/>
        </authorList>
    </citation>
    <scope>NUCLEOTIDE SEQUENCE</scope>
    <source>
        <strain evidence="1">Ve6</strain>
    </source>
</reference>
<dbReference type="RefSeq" id="XP_056055686.1">
    <property type="nucleotide sequence ID" value="XM_056198769.1"/>
</dbReference>
<proteinExistence type="predicted"/>